<name>A0A2G9HCI3_9LAMI</name>
<reference evidence="3" key="1">
    <citation type="journal article" date="2018" name="Gigascience">
        <title>Genome assembly of the Pink Ipe (Handroanthus impetiginosus, Bignoniaceae), a highly valued, ecologically keystone Neotropical timber forest tree.</title>
        <authorList>
            <person name="Silva-Junior O.B."/>
            <person name="Grattapaglia D."/>
            <person name="Novaes E."/>
            <person name="Collevatti R.G."/>
        </authorList>
    </citation>
    <scope>NUCLEOTIDE SEQUENCE [LARGE SCALE GENOMIC DNA]</scope>
    <source>
        <strain evidence="3">cv. UFG-1</strain>
    </source>
</reference>
<dbReference type="AlphaFoldDB" id="A0A2G9HCI3"/>
<dbReference type="InterPro" id="IPR039316">
    <property type="entry name" value="CLE25/26"/>
</dbReference>
<evidence type="ECO:0008006" key="4">
    <source>
        <dbReference type="Google" id="ProtNLM"/>
    </source>
</evidence>
<dbReference type="EMBL" id="NKXS01002120">
    <property type="protein sequence ID" value="PIN15224.1"/>
    <property type="molecule type" value="Genomic_DNA"/>
</dbReference>
<dbReference type="OrthoDB" id="1910203at2759"/>
<proteinExistence type="predicted"/>
<accession>A0A2G9HCI3</accession>
<dbReference type="Proteomes" id="UP000231279">
    <property type="component" value="Unassembled WGS sequence"/>
</dbReference>
<sequence length="86" mass="9934">MNRTSCKFLKGFLRALLLVLFIRFLIVGLTNGRENGGRRILKHDDHVEVNKGRGKHIRALSKFELNYTNKRRIPNGPDPIHNRSVV</sequence>
<comment type="caution">
    <text evidence="2">The sequence shown here is derived from an EMBL/GenBank/DDBJ whole genome shotgun (WGS) entry which is preliminary data.</text>
</comment>
<keyword evidence="1" id="KW-0472">Membrane</keyword>
<organism evidence="2 3">
    <name type="scientific">Handroanthus impetiginosus</name>
    <dbReference type="NCBI Taxonomy" id="429701"/>
    <lineage>
        <taxon>Eukaryota</taxon>
        <taxon>Viridiplantae</taxon>
        <taxon>Streptophyta</taxon>
        <taxon>Embryophyta</taxon>
        <taxon>Tracheophyta</taxon>
        <taxon>Spermatophyta</taxon>
        <taxon>Magnoliopsida</taxon>
        <taxon>eudicotyledons</taxon>
        <taxon>Gunneridae</taxon>
        <taxon>Pentapetalae</taxon>
        <taxon>asterids</taxon>
        <taxon>lamiids</taxon>
        <taxon>Lamiales</taxon>
        <taxon>Bignoniaceae</taxon>
        <taxon>Crescentiina</taxon>
        <taxon>Tabebuia alliance</taxon>
        <taxon>Handroanthus</taxon>
    </lineage>
</organism>
<evidence type="ECO:0000313" key="2">
    <source>
        <dbReference type="EMBL" id="PIN15224.1"/>
    </source>
</evidence>
<keyword evidence="1" id="KW-1133">Transmembrane helix</keyword>
<dbReference type="PANTHER" id="PTHR34277">
    <property type="entry name" value="CLAVATA3/ESR (CLE)-RELATED PROTEIN 26"/>
    <property type="match status" value="1"/>
</dbReference>
<evidence type="ECO:0000256" key="1">
    <source>
        <dbReference type="SAM" id="Phobius"/>
    </source>
</evidence>
<feature type="transmembrane region" description="Helical" evidence="1">
    <location>
        <begin position="12"/>
        <end position="32"/>
    </location>
</feature>
<keyword evidence="1" id="KW-0812">Transmembrane</keyword>
<evidence type="ECO:0000313" key="3">
    <source>
        <dbReference type="Proteomes" id="UP000231279"/>
    </source>
</evidence>
<keyword evidence="3" id="KW-1185">Reference proteome</keyword>
<gene>
    <name evidence="2" type="ORF">CDL12_12125</name>
</gene>
<dbReference type="PANTHER" id="PTHR34277:SF2">
    <property type="entry name" value="CLAVATA3_ESR (CLE)-RELATED PROTEIN 26"/>
    <property type="match status" value="1"/>
</dbReference>
<protein>
    <recommendedName>
        <fullName evidence="4">CLAVATA3/ESR (CLE)-related protein 25</fullName>
    </recommendedName>
</protein>